<name>A0A654KHD3_TAYEM</name>
<dbReference type="EMBL" id="CP002456">
    <property type="protein sequence ID" value="ADU91800.1"/>
    <property type="molecule type" value="Genomic_DNA"/>
</dbReference>
<sequence>MSLASDLLNGVGGLLSQAGRTSSESSNLLAYLNPLKIVVLLINSSISKNPEFRSKLEIHKGKYICVKFMHKIYYFKIMDSHGLEYIEGNHDHDASVTLTLDNSALSKIPTLIVDGIAIEDLMHSMHIEGEVGLANTLAELLVLLRASSQAELSNMLGPFIAGTLSEGFRKTKEISNTITNKGFDRAKDFMSKDFHVTLNRNDFLELKFEIQDLENRLDKLSWKLKSKNSVVEGSDTPGVQ</sequence>
<organism evidence="2 3">
    <name type="scientific">Taylorella equigenitalis (strain MCE9)</name>
    <dbReference type="NCBI Taxonomy" id="937774"/>
    <lineage>
        <taxon>Bacteria</taxon>
        <taxon>Pseudomonadati</taxon>
        <taxon>Pseudomonadota</taxon>
        <taxon>Betaproteobacteria</taxon>
        <taxon>Burkholderiales</taxon>
        <taxon>Alcaligenaceae</taxon>
        <taxon>Taylorella</taxon>
    </lineage>
</organism>
<dbReference type="Proteomes" id="UP000007472">
    <property type="component" value="Chromosome"/>
</dbReference>
<reference evidence="2 3" key="1">
    <citation type="journal article" date="2011" name="J. Bacteriol.">
        <title>Genome sequence of Taylorella equigenitalis MCE9, the causative agent of contagious equine metritis.</title>
        <authorList>
            <person name="Hebert L."/>
            <person name="Moumen B."/>
            <person name="Duquesne F."/>
            <person name="Breuil M.F."/>
            <person name="Laugier C."/>
            <person name="Batto J.M."/>
            <person name="Renault P."/>
            <person name="Petry S."/>
        </authorList>
    </citation>
    <scope>NUCLEOTIDE SEQUENCE [LARGE SCALE GENOMIC DNA]</scope>
    <source>
        <strain evidence="2 3">MCE9</strain>
    </source>
</reference>
<evidence type="ECO:0000256" key="1">
    <source>
        <dbReference type="SAM" id="Coils"/>
    </source>
</evidence>
<dbReference type="KEGG" id="teq:TEQUI_0862"/>
<keyword evidence="1" id="KW-0175">Coiled coil</keyword>
<protein>
    <recommendedName>
        <fullName evidence="4">Ubiquinone biosynthesis accessory factor UbiJ</fullName>
    </recommendedName>
</protein>
<proteinExistence type="predicted"/>
<evidence type="ECO:0008006" key="4">
    <source>
        <dbReference type="Google" id="ProtNLM"/>
    </source>
</evidence>
<evidence type="ECO:0000313" key="3">
    <source>
        <dbReference type="Proteomes" id="UP000007472"/>
    </source>
</evidence>
<feature type="coiled-coil region" evidence="1">
    <location>
        <begin position="203"/>
        <end position="230"/>
    </location>
</feature>
<dbReference type="AlphaFoldDB" id="A0A654KHD3"/>
<accession>A0A654KHD3</accession>
<gene>
    <name evidence="2" type="ordered locus">TEQUI_0862</name>
</gene>
<evidence type="ECO:0000313" key="2">
    <source>
        <dbReference type="EMBL" id="ADU91800.1"/>
    </source>
</evidence>